<sequence length="57" mass="6577">MIKIAEEVISLYPLTSPVIEFIRHNENMTFKVKESFLFATLIVMTGSKSMQPKFAIR</sequence>
<evidence type="ECO:0000313" key="2">
    <source>
        <dbReference type="Proteomes" id="UP000289856"/>
    </source>
</evidence>
<dbReference type="AlphaFoldDB" id="A0A3T1DET2"/>
<dbReference type="Proteomes" id="UP000289856">
    <property type="component" value="Chromosome"/>
</dbReference>
<reference evidence="1 2" key="1">
    <citation type="submission" date="2019-01" db="EMBL/GenBank/DDBJ databases">
        <title>Complete genome sequence of Cohnella hallensis HS21 isolated from Korean fir (Abies koreana) rhizospheric soil.</title>
        <authorList>
            <person name="Jiang L."/>
            <person name="Kang S.W."/>
            <person name="Kim S."/>
            <person name="Jung J."/>
            <person name="Kim C.Y."/>
            <person name="Kim D.H."/>
            <person name="Kim S.W."/>
            <person name="Lee J."/>
        </authorList>
    </citation>
    <scope>NUCLEOTIDE SEQUENCE [LARGE SCALE GENOMIC DNA]</scope>
    <source>
        <strain evidence="1 2">HS21</strain>
    </source>
</reference>
<dbReference type="RefSeq" id="WP_157994147.1">
    <property type="nucleotide sequence ID" value="NZ_AP019400.1"/>
</dbReference>
<proteinExistence type="predicted"/>
<evidence type="ECO:0000313" key="1">
    <source>
        <dbReference type="EMBL" id="BBI36478.1"/>
    </source>
</evidence>
<accession>A0A3T1DET2</accession>
<dbReference type="EMBL" id="AP019400">
    <property type="protein sequence ID" value="BBI36478.1"/>
    <property type="molecule type" value="Genomic_DNA"/>
</dbReference>
<keyword evidence="2" id="KW-1185">Reference proteome</keyword>
<dbReference type="OrthoDB" id="1995036at2"/>
<gene>
    <name evidence="1" type="ORF">KCTCHS21_58770</name>
</gene>
<dbReference type="KEGG" id="cohn:KCTCHS21_58770"/>
<name>A0A3T1DET2_9BACL</name>
<protein>
    <submittedName>
        <fullName evidence="1">Uncharacterized protein</fullName>
    </submittedName>
</protein>
<organism evidence="1 2">
    <name type="scientific">Cohnella abietis</name>
    <dbReference type="NCBI Taxonomy" id="2507935"/>
    <lineage>
        <taxon>Bacteria</taxon>
        <taxon>Bacillati</taxon>
        <taxon>Bacillota</taxon>
        <taxon>Bacilli</taxon>
        <taxon>Bacillales</taxon>
        <taxon>Paenibacillaceae</taxon>
        <taxon>Cohnella</taxon>
    </lineage>
</organism>